<dbReference type="PANTHER" id="PTHR43072:SF36">
    <property type="entry name" value="RIBOSOMAL-PROTEIN-ALANINE ACETYLTRANSFERASE"/>
    <property type="match status" value="1"/>
</dbReference>
<dbReference type="AlphaFoldDB" id="A0A1G8R724"/>
<dbReference type="InterPro" id="IPR000182">
    <property type="entry name" value="GNAT_dom"/>
</dbReference>
<dbReference type="Pfam" id="PF00583">
    <property type="entry name" value="Acetyltransf_1"/>
    <property type="match status" value="1"/>
</dbReference>
<keyword evidence="2" id="KW-0808">Transferase</keyword>
<dbReference type="SUPFAM" id="SSF55729">
    <property type="entry name" value="Acyl-CoA N-acyltransferases (Nat)"/>
    <property type="match status" value="1"/>
</dbReference>
<dbReference type="InterPro" id="IPR016181">
    <property type="entry name" value="Acyl_CoA_acyltransferase"/>
</dbReference>
<evidence type="ECO:0000313" key="3">
    <source>
        <dbReference type="Proteomes" id="UP000199225"/>
    </source>
</evidence>
<dbReference type="OrthoDB" id="8593648at2"/>
<dbReference type="Proteomes" id="UP000199225">
    <property type="component" value="Unassembled WGS sequence"/>
</dbReference>
<sequence>MKIRNVTSEDYYILSPLINEWWGGRQMSEILPKLFFDHFNTSSFIAEEDGAIFGFLIGFMSQSKKEEAYIHFAGVHPDHRQKKVGKKLYEEFFRVASENERSTVKAVTSPVNKTSIAYHSKIGFSIKDGDKSVDGIIVTQDYDGPRKDRVLFEKRITK</sequence>
<dbReference type="EMBL" id="FNEV01000002">
    <property type="protein sequence ID" value="SDJ12761.1"/>
    <property type="molecule type" value="Genomic_DNA"/>
</dbReference>
<dbReference type="GO" id="GO:0016747">
    <property type="term" value="F:acyltransferase activity, transferring groups other than amino-acyl groups"/>
    <property type="evidence" value="ECO:0007669"/>
    <property type="project" value="InterPro"/>
</dbReference>
<dbReference type="Gene3D" id="3.40.630.30">
    <property type="match status" value="1"/>
</dbReference>
<feature type="domain" description="N-acetyltransferase" evidence="1">
    <location>
        <begin position="1"/>
        <end position="157"/>
    </location>
</feature>
<dbReference type="PIRSF" id="PIRSF037663">
    <property type="entry name" value="Acetyltransf_GNAT_prd"/>
    <property type="match status" value="1"/>
</dbReference>
<name>A0A1G8R724_9BACI</name>
<dbReference type="CDD" id="cd04301">
    <property type="entry name" value="NAT_SF"/>
    <property type="match status" value="1"/>
</dbReference>
<dbReference type="InterPro" id="IPR017255">
    <property type="entry name" value="AcTrfase_GNAT_prd"/>
</dbReference>
<dbReference type="STRING" id="86666.SAMN04490247_0869"/>
<dbReference type="PROSITE" id="PS51186">
    <property type="entry name" value="GNAT"/>
    <property type="match status" value="1"/>
</dbReference>
<keyword evidence="3" id="KW-1185">Reference proteome</keyword>
<proteinExistence type="predicted"/>
<dbReference type="PANTHER" id="PTHR43072">
    <property type="entry name" value="N-ACETYLTRANSFERASE"/>
    <property type="match status" value="1"/>
</dbReference>
<gene>
    <name evidence="2" type="ORF">SAMN04490247_0869</name>
</gene>
<dbReference type="RefSeq" id="WP_093192415.1">
    <property type="nucleotide sequence ID" value="NZ_FNEV01000002.1"/>
</dbReference>
<protein>
    <submittedName>
        <fullName evidence="2">Acetyltransferase (GNAT) family protein</fullName>
    </submittedName>
</protein>
<evidence type="ECO:0000313" key="2">
    <source>
        <dbReference type="EMBL" id="SDJ12761.1"/>
    </source>
</evidence>
<accession>A0A1G8R724</accession>
<evidence type="ECO:0000259" key="1">
    <source>
        <dbReference type="PROSITE" id="PS51186"/>
    </source>
</evidence>
<organism evidence="2 3">
    <name type="scientific">Salimicrobium halophilum</name>
    <dbReference type="NCBI Taxonomy" id="86666"/>
    <lineage>
        <taxon>Bacteria</taxon>
        <taxon>Bacillati</taxon>
        <taxon>Bacillota</taxon>
        <taxon>Bacilli</taxon>
        <taxon>Bacillales</taxon>
        <taxon>Bacillaceae</taxon>
        <taxon>Salimicrobium</taxon>
    </lineage>
</organism>
<dbReference type="FunFam" id="3.40.630.30:FF:000133">
    <property type="entry name" value="Acetyltransferase, GNAT family"/>
    <property type="match status" value="1"/>
</dbReference>
<reference evidence="3" key="1">
    <citation type="submission" date="2016-10" db="EMBL/GenBank/DDBJ databases">
        <authorList>
            <person name="Varghese N."/>
            <person name="Submissions S."/>
        </authorList>
    </citation>
    <scope>NUCLEOTIDE SEQUENCE [LARGE SCALE GENOMIC DNA]</scope>
    <source>
        <strain evidence="3">DSM 4771</strain>
    </source>
</reference>